<name>A0AAE8N2V4_9PEZI</name>
<proteinExistence type="predicted"/>
<accession>A0AAE8N2V4</accession>
<feature type="region of interest" description="Disordered" evidence="1">
    <location>
        <begin position="1"/>
        <end position="137"/>
    </location>
</feature>
<evidence type="ECO:0000256" key="1">
    <source>
        <dbReference type="SAM" id="MobiDB-lite"/>
    </source>
</evidence>
<dbReference type="EMBL" id="ONZQ02000009">
    <property type="protein sequence ID" value="SPO03968.1"/>
    <property type="molecule type" value="Genomic_DNA"/>
</dbReference>
<evidence type="ECO:0000313" key="2">
    <source>
        <dbReference type="EMBL" id="SPO03968.1"/>
    </source>
</evidence>
<dbReference type="AlphaFoldDB" id="A0AAE8N2V4"/>
<keyword evidence="3" id="KW-1185">Reference proteome</keyword>
<dbReference type="Proteomes" id="UP001187682">
    <property type="component" value="Unassembled WGS sequence"/>
</dbReference>
<feature type="compositionally biased region" description="Basic and acidic residues" evidence="1">
    <location>
        <begin position="87"/>
        <end position="96"/>
    </location>
</feature>
<gene>
    <name evidence="2" type="ORF">DNG_06651</name>
</gene>
<organism evidence="2 3">
    <name type="scientific">Cephalotrichum gorgonifer</name>
    <dbReference type="NCBI Taxonomy" id="2041049"/>
    <lineage>
        <taxon>Eukaryota</taxon>
        <taxon>Fungi</taxon>
        <taxon>Dikarya</taxon>
        <taxon>Ascomycota</taxon>
        <taxon>Pezizomycotina</taxon>
        <taxon>Sordariomycetes</taxon>
        <taxon>Hypocreomycetidae</taxon>
        <taxon>Microascales</taxon>
        <taxon>Microascaceae</taxon>
        <taxon>Cephalotrichum</taxon>
    </lineage>
</organism>
<comment type="caution">
    <text evidence="2">The sequence shown here is derived from an EMBL/GenBank/DDBJ whole genome shotgun (WGS) entry which is preliminary data.</text>
</comment>
<sequence length="137" mass="14976">MSQLWDFPPPGDDPGQTWEGVKYAFQQEPDSKPAPKGDGSGARDPQGEKPDASSEYKNPDDKPSGRVTPAPANPPISWGLWTKPKAKYSEGPEHKLPGKKNWGLWENPKAKDSEKPQEKSTDKKTPPTAGPSASWDL</sequence>
<reference evidence="2" key="1">
    <citation type="submission" date="2018-03" db="EMBL/GenBank/DDBJ databases">
        <authorList>
            <person name="Guldener U."/>
        </authorList>
    </citation>
    <scope>NUCLEOTIDE SEQUENCE</scope>
</reference>
<feature type="compositionally biased region" description="Basic and acidic residues" evidence="1">
    <location>
        <begin position="108"/>
        <end position="125"/>
    </location>
</feature>
<evidence type="ECO:0000313" key="3">
    <source>
        <dbReference type="Proteomes" id="UP001187682"/>
    </source>
</evidence>
<feature type="compositionally biased region" description="Basic and acidic residues" evidence="1">
    <location>
        <begin position="45"/>
        <end position="64"/>
    </location>
</feature>
<protein>
    <submittedName>
        <fullName evidence="2">Uncharacterized protein</fullName>
    </submittedName>
</protein>